<evidence type="ECO:0000313" key="2">
    <source>
        <dbReference type="EMBL" id="QJR38351.1"/>
    </source>
</evidence>
<reference evidence="2 3" key="1">
    <citation type="submission" date="2020-05" db="EMBL/GenBank/DDBJ databases">
        <title>Complete genome sequence of Gemmatimonas greenlandica TET16.</title>
        <authorList>
            <person name="Zeng Y."/>
        </authorList>
    </citation>
    <scope>NUCLEOTIDE SEQUENCE [LARGE SCALE GENOMIC DNA]</scope>
    <source>
        <strain evidence="2 3">TET16</strain>
    </source>
</reference>
<feature type="domain" description="Zinc finger CGNR" evidence="1">
    <location>
        <begin position="19"/>
        <end position="61"/>
    </location>
</feature>
<keyword evidence="3" id="KW-1185">Reference proteome</keyword>
<dbReference type="Proteomes" id="UP000500938">
    <property type="component" value="Chromosome"/>
</dbReference>
<dbReference type="Gene3D" id="1.10.3300.10">
    <property type="entry name" value="Jann2411-like domain"/>
    <property type="match status" value="1"/>
</dbReference>
<gene>
    <name evidence="2" type="ORF">HKW67_22140</name>
</gene>
<dbReference type="InterPro" id="IPR010852">
    <property type="entry name" value="ABATE"/>
</dbReference>
<evidence type="ECO:0000313" key="3">
    <source>
        <dbReference type="Proteomes" id="UP000500938"/>
    </source>
</evidence>
<sequence>MIPIVESAADSLVEGELARVRRCADPRCHRVFLDGTKNGLRRWCDMGTCGNRAKAARHRARTVTRP</sequence>
<organism evidence="2 3">
    <name type="scientific">Gemmatimonas groenlandica</name>
    <dbReference type="NCBI Taxonomy" id="2732249"/>
    <lineage>
        <taxon>Bacteria</taxon>
        <taxon>Pseudomonadati</taxon>
        <taxon>Gemmatimonadota</taxon>
        <taxon>Gemmatimonadia</taxon>
        <taxon>Gemmatimonadales</taxon>
        <taxon>Gemmatimonadaceae</taxon>
        <taxon>Gemmatimonas</taxon>
    </lineage>
</organism>
<dbReference type="PANTHER" id="PTHR35525">
    <property type="entry name" value="BLL6575 PROTEIN"/>
    <property type="match status" value="1"/>
</dbReference>
<dbReference type="KEGG" id="ggr:HKW67_22140"/>
<name>A0A6M4J1E7_9BACT</name>
<proteinExistence type="predicted"/>
<dbReference type="SUPFAM" id="SSF160904">
    <property type="entry name" value="Jann2411-like"/>
    <property type="match status" value="1"/>
</dbReference>
<dbReference type="EMBL" id="CP053085">
    <property type="protein sequence ID" value="QJR38351.1"/>
    <property type="molecule type" value="Genomic_DNA"/>
</dbReference>
<protein>
    <recommendedName>
        <fullName evidence="1">Zinc finger CGNR domain-containing protein</fullName>
    </recommendedName>
</protein>
<evidence type="ECO:0000259" key="1">
    <source>
        <dbReference type="Pfam" id="PF11706"/>
    </source>
</evidence>
<dbReference type="Pfam" id="PF11706">
    <property type="entry name" value="zf-CGNR"/>
    <property type="match status" value="1"/>
</dbReference>
<dbReference type="AlphaFoldDB" id="A0A6M4J1E7"/>
<dbReference type="InterPro" id="IPR023286">
    <property type="entry name" value="ABATE_dom_sf"/>
</dbReference>
<dbReference type="PANTHER" id="PTHR35525:SF3">
    <property type="entry name" value="BLL6575 PROTEIN"/>
    <property type="match status" value="1"/>
</dbReference>
<dbReference type="InterPro" id="IPR021005">
    <property type="entry name" value="Znf_CGNR"/>
</dbReference>
<accession>A0A6M4J1E7</accession>